<sequence length="104" mass="10831">MAMAVDRRAGAIGKDGSREEKFLYRKTAAAPASTSSSLPPSSSPFAAAVQGGLVLQPVPPSSRNMARNGGVAWRAATQPLVKPPVRLLLVRPPLLARPPAPLLP</sequence>
<keyword evidence="2" id="KW-1185">Reference proteome</keyword>
<protein>
    <submittedName>
        <fullName evidence="1">Uncharacterized protein</fullName>
    </submittedName>
</protein>
<proteinExistence type="predicted"/>
<gene>
    <name evidence="1" type="ORF">E2562_019890</name>
</gene>
<accession>A0A6G1EXE4</accession>
<name>A0A6G1EXE4_9ORYZ</name>
<dbReference type="Proteomes" id="UP000479710">
    <property type="component" value="Unassembled WGS sequence"/>
</dbReference>
<dbReference type="EMBL" id="SPHZ02000002">
    <property type="protein sequence ID" value="KAF0929307.1"/>
    <property type="molecule type" value="Genomic_DNA"/>
</dbReference>
<reference evidence="1 2" key="1">
    <citation type="submission" date="2019-11" db="EMBL/GenBank/DDBJ databases">
        <title>Whole genome sequence of Oryza granulata.</title>
        <authorList>
            <person name="Li W."/>
        </authorList>
    </citation>
    <scope>NUCLEOTIDE SEQUENCE [LARGE SCALE GENOMIC DNA]</scope>
    <source>
        <strain evidence="2">cv. Menghai</strain>
        <tissue evidence="1">Leaf</tissue>
    </source>
</reference>
<evidence type="ECO:0000313" key="2">
    <source>
        <dbReference type="Proteomes" id="UP000479710"/>
    </source>
</evidence>
<comment type="caution">
    <text evidence="1">The sequence shown here is derived from an EMBL/GenBank/DDBJ whole genome shotgun (WGS) entry which is preliminary data.</text>
</comment>
<evidence type="ECO:0000313" key="1">
    <source>
        <dbReference type="EMBL" id="KAF0929307.1"/>
    </source>
</evidence>
<dbReference type="AlphaFoldDB" id="A0A6G1EXE4"/>
<organism evidence="1 2">
    <name type="scientific">Oryza meyeriana var. granulata</name>
    <dbReference type="NCBI Taxonomy" id="110450"/>
    <lineage>
        <taxon>Eukaryota</taxon>
        <taxon>Viridiplantae</taxon>
        <taxon>Streptophyta</taxon>
        <taxon>Embryophyta</taxon>
        <taxon>Tracheophyta</taxon>
        <taxon>Spermatophyta</taxon>
        <taxon>Magnoliopsida</taxon>
        <taxon>Liliopsida</taxon>
        <taxon>Poales</taxon>
        <taxon>Poaceae</taxon>
        <taxon>BOP clade</taxon>
        <taxon>Oryzoideae</taxon>
        <taxon>Oryzeae</taxon>
        <taxon>Oryzinae</taxon>
        <taxon>Oryza</taxon>
        <taxon>Oryza meyeriana</taxon>
    </lineage>
</organism>